<comment type="caution">
    <text evidence="3">The sequence shown here is derived from an EMBL/GenBank/DDBJ whole genome shotgun (WGS) entry which is preliminary data.</text>
</comment>
<dbReference type="InterPro" id="IPR003356">
    <property type="entry name" value="DNA_methylase_A-5"/>
</dbReference>
<evidence type="ECO:0000313" key="4">
    <source>
        <dbReference type="Proteomes" id="UP001153050"/>
    </source>
</evidence>
<sequence length="145" mass="15668">MSTPASGMSIRRASSARSTIRPAALAECCRNPKSSFLGQNDRAELALFGQEYNDESWAICCSDMLIKDEDTSSIVLGDTLGDGKTRDGFNNGERSTICSPTRPLAWNGRTSKRLSKRSTRSWASPAASVPGCPRSMTARCCFCST</sequence>
<dbReference type="Proteomes" id="UP001153050">
    <property type="component" value="Unassembled WGS sequence"/>
</dbReference>
<keyword evidence="4" id="KW-1185">Reference proteome</keyword>
<dbReference type="SUPFAM" id="SSF53335">
    <property type="entry name" value="S-adenosyl-L-methionine-dependent methyltransferases"/>
    <property type="match status" value="1"/>
</dbReference>
<accession>A0ABM9EJI8</accession>
<organism evidence="3 4">
    <name type="scientific">Mesorhizobium escarrei</name>
    <dbReference type="NCBI Taxonomy" id="666018"/>
    <lineage>
        <taxon>Bacteria</taxon>
        <taxon>Pseudomonadati</taxon>
        <taxon>Pseudomonadota</taxon>
        <taxon>Alphaproteobacteria</taxon>
        <taxon>Hyphomicrobiales</taxon>
        <taxon>Phyllobacteriaceae</taxon>
        <taxon>Mesorhizobium</taxon>
    </lineage>
</organism>
<dbReference type="Pfam" id="PF02384">
    <property type="entry name" value="N6_Mtase"/>
    <property type="match status" value="1"/>
</dbReference>
<proteinExistence type="inferred from homology"/>
<evidence type="ECO:0000313" key="3">
    <source>
        <dbReference type="EMBL" id="CAH2409089.1"/>
    </source>
</evidence>
<gene>
    <name evidence="3" type="ORF">MES5069_750112</name>
</gene>
<feature type="domain" description="DNA methylase adenine-specific" evidence="2">
    <location>
        <begin position="39"/>
        <end position="86"/>
    </location>
</feature>
<dbReference type="InterPro" id="IPR029063">
    <property type="entry name" value="SAM-dependent_MTases_sf"/>
</dbReference>
<evidence type="ECO:0000256" key="1">
    <source>
        <dbReference type="ARBA" id="ARBA00006594"/>
    </source>
</evidence>
<name>A0ABM9EJI8_9HYPH</name>
<dbReference type="Gene3D" id="3.40.50.150">
    <property type="entry name" value="Vaccinia Virus protein VP39"/>
    <property type="match status" value="1"/>
</dbReference>
<evidence type="ECO:0000259" key="2">
    <source>
        <dbReference type="Pfam" id="PF02384"/>
    </source>
</evidence>
<protein>
    <recommendedName>
        <fullName evidence="2">DNA methylase adenine-specific domain-containing protein</fullName>
    </recommendedName>
</protein>
<reference evidence="3 4" key="1">
    <citation type="submission" date="2022-03" db="EMBL/GenBank/DDBJ databases">
        <authorList>
            <person name="Brunel B."/>
        </authorList>
    </citation>
    <scope>NUCLEOTIDE SEQUENCE [LARGE SCALE GENOMIC DNA]</scope>
    <source>
        <strain evidence="3">STM5069sample</strain>
    </source>
</reference>
<dbReference type="EMBL" id="CAKXZT010000174">
    <property type="protein sequence ID" value="CAH2409089.1"/>
    <property type="molecule type" value="Genomic_DNA"/>
</dbReference>
<comment type="similarity">
    <text evidence="1">Belongs to the N(4)/N(6)-methyltransferase family.</text>
</comment>